<evidence type="ECO:0000256" key="5">
    <source>
        <dbReference type="ARBA" id="ARBA00023136"/>
    </source>
</evidence>
<dbReference type="EMBL" id="JBFSHR010000083">
    <property type="protein sequence ID" value="MEX6430779.1"/>
    <property type="molecule type" value="Genomic_DNA"/>
</dbReference>
<reference evidence="8 9" key="1">
    <citation type="submission" date="2024-07" db="EMBL/GenBank/DDBJ databases">
        <title>Draft Genome Sequence of Ferrimicrobium acidiphilum Strain YE2023, Isolated from a Pulp of Bioleach Reactor.</title>
        <authorList>
            <person name="Elkina Y.A."/>
            <person name="Bulaeva A.G."/>
            <person name="Beletsky A.V."/>
            <person name="Mardanov A.V."/>
        </authorList>
    </citation>
    <scope>NUCLEOTIDE SEQUENCE [LARGE SCALE GENOMIC DNA]</scope>
    <source>
        <strain evidence="8 9">YE2023</strain>
    </source>
</reference>
<gene>
    <name evidence="8" type="ORF">AB6A68_13180</name>
</gene>
<feature type="transmembrane region" description="Helical" evidence="6">
    <location>
        <begin position="196"/>
        <end position="219"/>
    </location>
</feature>
<dbReference type="InterPro" id="IPR037185">
    <property type="entry name" value="EmrE-like"/>
</dbReference>
<comment type="caution">
    <text evidence="8">The sequence shown here is derived from an EMBL/GenBank/DDBJ whole genome shotgun (WGS) entry which is preliminary data.</text>
</comment>
<protein>
    <submittedName>
        <fullName evidence="8">DMT family transporter</fullName>
    </submittedName>
</protein>
<keyword evidence="3 6" id="KW-0812">Transmembrane</keyword>
<evidence type="ECO:0000256" key="2">
    <source>
        <dbReference type="ARBA" id="ARBA00007362"/>
    </source>
</evidence>
<feature type="transmembrane region" description="Helical" evidence="6">
    <location>
        <begin position="24"/>
        <end position="44"/>
    </location>
</feature>
<feature type="transmembrane region" description="Helical" evidence="6">
    <location>
        <begin position="81"/>
        <end position="102"/>
    </location>
</feature>
<dbReference type="RefSeq" id="WP_276945168.1">
    <property type="nucleotide sequence ID" value="NZ_DAHZQU010000134.1"/>
</dbReference>
<evidence type="ECO:0000313" key="9">
    <source>
        <dbReference type="Proteomes" id="UP001560267"/>
    </source>
</evidence>
<dbReference type="Pfam" id="PF00892">
    <property type="entry name" value="EamA"/>
    <property type="match status" value="2"/>
</dbReference>
<feature type="transmembrane region" description="Helical" evidence="6">
    <location>
        <begin position="167"/>
        <end position="184"/>
    </location>
</feature>
<feature type="domain" description="EamA" evidence="7">
    <location>
        <begin position="138"/>
        <end position="269"/>
    </location>
</feature>
<organism evidence="8 9">
    <name type="scientific">Ferrimicrobium acidiphilum</name>
    <dbReference type="NCBI Taxonomy" id="121039"/>
    <lineage>
        <taxon>Bacteria</taxon>
        <taxon>Bacillati</taxon>
        <taxon>Actinomycetota</taxon>
        <taxon>Acidimicrobiia</taxon>
        <taxon>Acidimicrobiales</taxon>
        <taxon>Acidimicrobiaceae</taxon>
        <taxon>Ferrimicrobium</taxon>
    </lineage>
</organism>
<feature type="transmembrane region" description="Helical" evidence="6">
    <location>
        <begin position="114"/>
        <end position="147"/>
    </location>
</feature>
<feature type="transmembrane region" description="Helical" evidence="6">
    <location>
        <begin position="239"/>
        <end position="266"/>
    </location>
</feature>
<dbReference type="PANTHER" id="PTHR32322">
    <property type="entry name" value="INNER MEMBRANE TRANSPORTER"/>
    <property type="match status" value="1"/>
</dbReference>
<dbReference type="InterPro" id="IPR000620">
    <property type="entry name" value="EamA_dom"/>
</dbReference>
<proteinExistence type="inferred from homology"/>
<keyword evidence="5 6" id="KW-0472">Membrane</keyword>
<evidence type="ECO:0000256" key="1">
    <source>
        <dbReference type="ARBA" id="ARBA00004141"/>
    </source>
</evidence>
<dbReference type="SUPFAM" id="SSF103481">
    <property type="entry name" value="Multidrug resistance efflux transporter EmrE"/>
    <property type="match status" value="2"/>
</dbReference>
<evidence type="ECO:0000313" key="8">
    <source>
        <dbReference type="EMBL" id="MEX6430779.1"/>
    </source>
</evidence>
<evidence type="ECO:0000256" key="4">
    <source>
        <dbReference type="ARBA" id="ARBA00022989"/>
    </source>
</evidence>
<name>A0ABV3Y6J1_9ACTN</name>
<evidence type="ECO:0000259" key="7">
    <source>
        <dbReference type="Pfam" id="PF00892"/>
    </source>
</evidence>
<feature type="domain" description="EamA" evidence="7">
    <location>
        <begin position="3"/>
        <end position="125"/>
    </location>
</feature>
<dbReference type="Proteomes" id="UP001560267">
    <property type="component" value="Unassembled WGS sequence"/>
</dbReference>
<sequence>MAFVLMWSSGAIFAELGLESTGPLTFLALRLILSMAILWLICSGLRPSFPRTISEWRNIVITGIFLQAGYQVFFFEALSHHVSPALLTIILGMQPILTAVVGKDKTSGVQWVGLLFGMLGLTLVVANSLLIVNISAVGISCAVLSMLSITAGTFLQKRTTTSQPANMAIQYTGSAIVLTILATTMDHFNVHWTASFAIALAWMVLVVSVGATMLLYFMIRKGALTNVTSVFYGVPPTTALLDFLIFGHAMHALTILGMGLIVLGLISINRRA</sequence>
<dbReference type="InterPro" id="IPR050638">
    <property type="entry name" value="AA-Vitamin_Transporters"/>
</dbReference>
<evidence type="ECO:0000256" key="6">
    <source>
        <dbReference type="SAM" id="Phobius"/>
    </source>
</evidence>
<keyword evidence="4 6" id="KW-1133">Transmembrane helix</keyword>
<evidence type="ECO:0000256" key="3">
    <source>
        <dbReference type="ARBA" id="ARBA00022692"/>
    </source>
</evidence>
<dbReference type="PANTHER" id="PTHR32322:SF2">
    <property type="entry name" value="EAMA DOMAIN-CONTAINING PROTEIN"/>
    <property type="match status" value="1"/>
</dbReference>
<keyword evidence="9" id="KW-1185">Reference proteome</keyword>
<feature type="transmembrane region" description="Helical" evidence="6">
    <location>
        <begin position="56"/>
        <end position="75"/>
    </location>
</feature>
<comment type="subcellular location">
    <subcellularLocation>
        <location evidence="1">Membrane</location>
        <topology evidence="1">Multi-pass membrane protein</topology>
    </subcellularLocation>
</comment>
<accession>A0ABV3Y6J1</accession>
<comment type="similarity">
    <text evidence="2">Belongs to the EamA transporter family.</text>
</comment>